<accession>A0A6G9AWW1</accession>
<proteinExistence type="predicted"/>
<gene>
    <name evidence="1" type="ORF">G8759_31170</name>
</gene>
<evidence type="ECO:0000313" key="2">
    <source>
        <dbReference type="Proteomes" id="UP000501802"/>
    </source>
</evidence>
<name>A0A6G9AWW1_9BACT</name>
<dbReference type="EMBL" id="CP050063">
    <property type="protein sequence ID" value="QIP16785.1"/>
    <property type="molecule type" value="Genomic_DNA"/>
</dbReference>
<keyword evidence="2" id="KW-1185">Reference proteome</keyword>
<organism evidence="1 2">
    <name type="scientific">Spirosoma aureum</name>
    <dbReference type="NCBI Taxonomy" id="2692134"/>
    <lineage>
        <taxon>Bacteria</taxon>
        <taxon>Pseudomonadati</taxon>
        <taxon>Bacteroidota</taxon>
        <taxon>Cytophagia</taxon>
        <taxon>Cytophagales</taxon>
        <taxon>Cytophagaceae</taxon>
        <taxon>Spirosoma</taxon>
    </lineage>
</organism>
<dbReference type="KEGG" id="spib:G8759_31170"/>
<reference evidence="1 2" key="1">
    <citation type="submission" date="2020-03" db="EMBL/GenBank/DDBJ databases">
        <authorList>
            <person name="Kim M.K."/>
        </authorList>
    </citation>
    <scope>NUCLEOTIDE SEQUENCE [LARGE SCALE GENOMIC DNA]</scope>
    <source>
        <strain evidence="1 2">BT328</strain>
    </source>
</reference>
<protein>
    <submittedName>
        <fullName evidence="1">Uncharacterized protein</fullName>
    </submittedName>
</protein>
<evidence type="ECO:0000313" key="1">
    <source>
        <dbReference type="EMBL" id="QIP16785.1"/>
    </source>
</evidence>
<sequence>MAELLDSDRYDDSRDALTQCMYCTDKVAQQPGISSVGKCARHEAIWQEDIQVGLHKQNRLKEIILRSKRTSP</sequence>
<dbReference type="Proteomes" id="UP000501802">
    <property type="component" value="Chromosome"/>
</dbReference>
<dbReference type="RefSeq" id="WP_167217001.1">
    <property type="nucleotide sequence ID" value="NZ_CP050063.1"/>
</dbReference>
<dbReference type="AlphaFoldDB" id="A0A6G9AWW1"/>